<name>A0A9W8XYH1_9PLEO</name>
<dbReference type="AlphaFoldDB" id="A0A9W8XYH1"/>
<dbReference type="Pfam" id="PF13649">
    <property type="entry name" value="Methyltransf_25"/>
    <property type="match status" value="1"/>
</dbReference>
<dbReference type="InterPro" id="IPR029063">
    <property type="entry name" value="SAM-dependent_MTases_sf"/>
</dbReference>
<dbReference type="Gene3D" id="3.40.50.150">
    <property type="entry name" value="Vaccinia Virus protein VP39"/>
    <property type="match status" value="1"/>
</dbReference>
<dbReference type="SUPFAM" id="SSF53335">
    <property type="entry name" value="S-adenosyl-L-methionine-dependent methyltransferases"/>
    <property type="match status" value="1"/>
</dbReference>
<evidence type="ECO:0000313" key="2">
    <source>
        <dbReference type="EMBL" id="KAJ4362301.1"/>
    </source>
</evidence>
<evidence type="ECO:0000313" key="3">
    <source>
        <dbReference type="Proteomes" id="UP001140560"/>
    </source>
</evidence>
<reference evidence="2" key="1">
    <citation type="submission" date="2022-10" db="EMBL/GenBank/DDBJ databases">
        <title>Tapping the CABI collections for fungal endophytes: first genome assemblies for Collariella, Neodidymelliopsis, Ascochyta clinopodiicola, Didymella pomorum, Didymosphaeria variabile, Neocosmospora piperis and Neocucurbitaria cava.</title>
        <authorList>
            <person name="Hill R."/>
        </authorList>
    </citation>
    <scope>NUCLEOTIDE SEQUENCE</scope>
    <source>
        <strain evidence="2">IMI 356814</strain>
    </source>
</reference>
<accession>A0A9W8XYH1</accession>
<gene>
    <name evidence="2" type="ORF">N0V83_010394</name>
</gene>
<sequence length="246" mass="26260">MAYNPLANAPKQALALLEGQGMVAVYEATGGKVTSDFAAHNLTLIPPIPSGSIIHDNACGAGTVSRLILSHSSPAAPDVKIHATDIDPVFLSTLESDVAKNSWPVEVSNQKAEALSFPDNTFTHSITNIAIFMTASAGLDAAKEIHRTLQPGGVAIVNCWEALVWLFPIKLVAESTRGGKPMPAPPISWNDGVQIQKIMAEAGFKKENMRVDRAEVWAKTSDLRGGPRRVGRFWAGWAGWAGGRRG</sequence>
<comment type="caution">
    <text evidence="2">The sequence shown here is derived from an EMBL/GenBank/DDBJ whole genome shotgun (WGS) entry which is preliminary data.</text>
</comment>
<dbReference type="EMBL" id="JAPEUY010000021">
    <property type="protein sequence ID" value="KAJ4362301.1"/>
    <property type="molecule type" value="Genomic_DNA"/>
</dbReference>
<dbReference type="OrthoDB" id="2013972at2759"/>
<protein>
    <recommendedName>
        <fullName evidence="1">Methyltransferase domain-containing protein</fullName>
    </recommendedName>
</protein>
<dbReference type="InterPro" id="IPR041698">
    <property type="entry name" value="Methyltransf_25"/>
</dbReference>
<proteinExistence type="predicted"/>
<evidence type="ECO:0000259" key="1">
    <source>
        <dbReference type="Pfam" id="PF13649"/>
    </source>
</evidence>
<dbReference type="Proteomes" id="UP001140560">
    <property type="component" value="Unassembled WGS sequence"/>
</dbReference>
<keyword evidence="3" id="KW-1185">Reference proteome</keyword>
<feature type="domain" description="Methyltransferase" evidence="1">
    <location>
        <begin position="56"/>
        <end position="153"/>
    </location>
</feature>
<organism evidence="2 3">
    <name type="scientific">Neocucurbitaria cava</name>
    <dbReference type="NCBI Taxonomy" id="798079"/>
    <lineage>
        <taxon>Eukaryota</taxon>
        <taxon>Fungi</taxon>
        <taxon>Dikarya</taxon>
        <taxon>Ascomycota</taxon>
        <taxon>Pezizomycotina</taxon>
        <taxon>Dothideomycetes</taxon>
        <taxon>Pleosporomycetidae</taxon>
        <taxon>Pleosporales</taxon>
        <taxon>Pleosporineae</taxon>
        <taxon>Cucurbitariaceae</taxon>
        <taxon>Neocucurbitaria</taxon>
    </lineage>
</organism>
<dbReference type="CDD" id="cd02440">
    <property type="entry name" value="AdoMet_MTases"/>
    <property type="match status" value="1"/>
</dbReference>